<dbReference type="PANTHER" id="PTHR23079:SF14">
    <property type="entry name" value="RNA-DEPENDENT RNA POLYMERASE"/>
    <property type="match status" value="1"/>
</dbReference>
<evidence type="ECO:0000313" key="4">
    <source>
        <dbReference type="EMBL" id="SAM82036.1"/>
    </source>
</evidence>
<evidence type="ECO:0000256" key="2">
    <source>
        <dbReference type="SAM" id="MobiDB-lite"/>
    </source>
</evidence>
<dbReference type="EC" id="2.7.7.48" evidence="1"/>
<evidence type="ECO:0000313" key="5">
    <source>
        <dbReference type="Proteomes" id="UP000179920"/>
    </source>
</evidence>
<reference evidence="5" key="1">
    <citation type="submission" date="2016-04" db="EMBL/GenBank/DDBJ databases">
        <authorList>
            <person name="Guldener U."/>
            <person name="Guldener U."/>
        </authorList>
    </citation>
    <scope>NUCLEOTIDE SEQUENCE [LARGE SCALE GENOMIC DNA]</scope>
    <source>
        <strain evidence="5">UB2112</strain>
    </source>
</reference>
<feature type="compositionally biased region" description="Polar residues" evidence="2">
    <location>
        <begin position="119"/>
        <end position="137"/>
    </location>
</feature>
<dbReference type="EMBL" id="LT558122">
    <property type="protein sequence ID" value="SAM82036.1"/>
    <property type="molecule type" value="Genomic_DNA"/>
</dbReference>
<organism evidence="4 5">
    <name type="scientific">Ustilago bromivora</name>
    <dbReference type="NCBI Taxonomy" id="307758"/>
    <lineage>
        <taxon>Eukaryota</taxon>
        <taxon>Fungi</taxon>
        <taxon>Dikarya</taxon>
        <taxon>Basidiomycota</taxon>
        <taxon>Ustilaginomycotina</taxon>
        <taxon>Ustilaginomycetes</taxon>
        <taxon>Ustilaginales</taxon>
        <taxon>Ustilaginaceae</taxon>
        <taxon>Ustilago</taxon>
    </lineage>
</organism>
<dbReference type="GO" id="GO:0031380">
    <property type="term" value="C:nuclear RNA-directed RNA polymerase complex"/>
    <property type="evidence" value="ECO:0007669"/>
    <property type="project" value="TreeGrafter"/>
</dbReference>
<feature type="compositionally biased region" description="Basic and acidic residues" evidence="2">
    <location>
        <begin position="664"/>
        <end position="682"/>
    </location>
</feature>
<evidence type="ECO:0000256" key="1">
    <source>
        <dbReference type="RuleBase" id="RU363098"/>
    </source>
</evidence>
<feature type="compositionally biased region" description="Low complexity" evidence="2">
    <location>
        <begin position="64"/>
        <end position="75"/>
    </location>
</feature>
<keyword evidence="1" id="KW-0548">Nucleotidyltransferase</keyword>
<protein>
    <recommendedName>
        <fullName evidence="1">RNA-dependent RNA polymerase</fullName>
        <ecNumber evidence="1">2.7.7.48</ecNumber>
    </recommendedName>
</protein>
<comment type="catalytic activity">
    <reaction evidence="1">
        <text>RNA(n) + a ribonucleoside 5'-triphosphate = RNA(n+1) + diphosphate</text>
        <dbReference type="Rhea" id="RHEA:21248"/>
        <dbReference type="Rhea" id="RHEA-COMP:14527"/>
        <dbReference type="Rhea" id="RHEA-COMP:17342"/>
        <dbReference type="ChEBI" id="CHEBI:33019"/>
        <dbReference type="ChEBI" id="CHEBI:61557"/>
        <dbReference type="ChEBI" id="CHEBI:140395"/>
        <dbReference type="EC" id="2.7.7.48"/>
    </reaction>
</comment>
<keyword evidence="1" id="KW-0694">RNA-binding</keyword>
<dbReference type="GO" id="GO:0003968">
    <property type="term" value="F:RNA-directed RNA polymerase activity"/>
    <property type="evidence" value="ECO:0007669"/>
    <property type="project" value="UniProtKB-KW"/>
</dbReference>
<feature type="compositionally biased region" description="Polar residues" evidence="2">
    <location>
        <begin position="1079"/>
        <end position="1088"/>
    </location>
</feature>
<comment type="similarity">
    <text evidence="1">Belongs to the RdRP family.</text>
</comment>
<feature type="compositionally biased region" description="Basic residues" evidence="2">
    <location>
        <begin position="1"/>
        <end position="14"/>
    </location>
</feature>
<dbReference type="GO" id="GO:0030422">
    <property type="term" value="P:siRNA processing"/>
    <property type="evidence" value="ECO:0007669"/>
    <property type="project" value="TreeGrafter"/>
</dbReference>
<keyword evidence="1" id="KW-0808">Transferase</keyword>
<dbReference type="Pfam" id="PF05183">
    <property type="entry name" value="RdRP"/>
    <property type="match status" value="1"/>
</dbReference>
<dbReference type="AlphaFoldDB" id="A0A1K0G3M1"/>
<dbReference type="GO" id="GO:0003723">
    <property type="term" value="F:RNA binding"/>
    <property type="evidence" value="ECO:0007669"/>
    <property type="project" value="UniProtKB-KW"/>
</dbReference>
<dbReference type="PANTHER" id="PTHR23079">
    <property type="entry name" value="RNA-DEPENDENT RNA POLYMERASE"/>
    <property type="match status" value="1"/>
</dbReference>
<feature type="domain" description="RDRP core" evidence="3">
    <location>
        <begin position="351"/>
        <end position="969"/>
    </location>
</feature>
<feature type="region of interest" description="Disordered" evidence="2">
    <location>
        <begin position="664"/>
        <end position="685"/>
    </location>
</feature>
<accession>A0A1K0G3M1</accession>
<feature type="region of interest" description="Disordered" evidence="2">
    <location>
        <begin position="1075"/>
        <end position="1120"/>
    </location>
</feature>
<feature type="compositionally biased region" description="Polar residues" evidence="2">
    <location>
        <begin position="18"/>
        <end position="27"/>
    </location>
</feature>
<dbReference type="InterPro" id="IPR057596">
    <property type="entry name" value="RDRP_core"/>
</dbReference>
<feature type="region of interest" description="Disordered" evidence="2">
    <location>
        <begin position="117"/>
        <end position="179"/>
    </location>
</feature>
<dbReference type="InterPro" id="IPR007855">
    <property type="entry name" value="RDRP"/>
</dbReference>
<proteinExistence type="inferred from homology"/>
<dbReference type="Proteomes" id="UP000179920">
    <property type="component" value="Chromosome VI"/>
</dbReference>
<keyword evidence="1" id="KW-0696">RNA-directed RNA polymerase</keyword>
<name>A0A1K0G3M1_9BASI</name>
<gene>
    <name evidence="4" type="ORF">UBRO_20628</name>
</gene>
<feature type="compositionally biased region" description="Basic residues" evidence="2">
    <location>
        <begin position="52"/>
        <end position="63"/>
    </location>
</feature>
<dbReference type="OrthoDB" id="10055769at2759"/>
<feature type="region of interest" description="Disordered" evidence="2">
    <location>
        <begin position="1"/>
        <end position="91"/>
    </location>
</feature>
<sequence>MEHKREHRGQRHERHPLANTTSRGNNHGSRKRPAVDAHSPPAKKTATTSNRSSHHQSSSKHQHLSSSRHSSNILKGLFETGDSGGPDIAIDLTMSDSESEAESDLFHDLFDRAFEDKPASSQGIDGSSPASTSNSGPNIIKSRKPTSIQTEHSKPAYGSQGDDSETVASTSSSDSDDCIPALTPRTGVVAPLNVVETHMRVGVMQAQMDGRKAVPWGVQYYLACRVSFSLFSLDELSLMKGVNALRSPLNATSIIALFEPANQQILWEACKEKGEAPVMARRATDRERQVHAELDREAQILAESRFNGVIGPPGEEMRSFGGRVLFEGRIACIKNEEPPKIGKHCKHRDFEVQLLPPKMGGSCRFSRRFGSVSILRLKMEPSMAKDARRFAVHPKTRDIQQEISDFFARSLLIMGHKYRPFICKDETIFYLWIESPKNCPEQPEFDCIWDFIDHHQPFAENSRSPLGKYIQRVQLGLSTSVPASVIDKITYEPDVFGDPDPVTGKRVEMTDGAGVVSLAVAKDIAEHLGYESVPCAFQGRVAGSKGVWYIEPRPERSLPGEKPTRWIRVRDSQKKINYADDKPLDPSQLNSSICWDPRARLLPPRSPNKPSWSCRRMAFQQEAELRAIIDQISNWEGPDSTVCMRLATVVEKYCKIESMKAKRSTESAEHRAQEMSDLKGKGNDGSSSFGDDDCDIFHGQNGRRLWNGMPLCKNERAYEMLLVGFHPKSCPYLAELLVEIADNAMKRIIKRFTIPVPRSAEAVTKLKLNHVPEGDVLVTRHPCLLPTDIRKVRAVVRPELSTYQDVVVFSIKGQGPLASLLSGGDHDGDTIRVFWEPKLVEPFQNSDTKYADCPFEISDVFDKSNTTVADFVAAHSNKKKNERDTILVKELVAGAFQPAVRGLYGVMHLYAAWQFGTYSKEAVKLAHKFCQCMDGQKTGLTLKARVRINDSKKYLGALPDWAYDSTDESEAYDWFSKEDYSPASTAIRNAARPESALCALWSKGKVQTGMLKKLFEQMEKFRSVEDKAISGLWKQAQSLGRVSAEEEEVIGRHVRVMEDSYSRTNRNTTAIIKKRKGELSNSATSKTGFKNDGRQSKAQPLRRVQSEANPSMSQREELGESQVEGEAATFAFDDLSSNGQPERRGGTIEVPTVLGSASEVGRCFCQWPEVFAKKHISKLDDDEIERLARLCASYAYSITYSHRPKFAFEMAWRWIMSLKAKETGNAGTTSDGRRLQDQAQGLGGLQVPFSSLDLLGLRKKIITRNFELTQGRGVEI</sequence>
<evidence type="ECO:0000259" key="3">
    <source>
        <dbReference type="Pfam" id="PF05183"/>
    </source>
</evidence>